<proteinExistence type="predicted"/>
<sequence length="143" mass="15039">MRTTGTGATVTVTKTEALPVRSGDDVVRVRQRVRALAVEIGLGLVDQTKIVTAASELARNTLDYGGGGDVRMETVLAGTRKGLRLTFEDQGPGIADIEQAMTDHYTSGGGLGLGLGGAKRLSNEFHIESTPGSGTRVTIARWK</sequence>
<reference evidence="2 3" key="1">
    <citation type="submission" date="2016-04" db="EMBL/GenBank/DDBJ databases">
        <authorList>
            <person name="Evans L.H."/>
            <person name="Alamgir A."/>
            <person name="Owens N."/>
            <person name="Weber N.D."/>
            <person name="Virtaneva K."/>
            <person name="Barbian K."/>
            <person name="Babar A."/>
            <person name="Rosenke K."/>
        </authorList>
    </citation>
    <scope>NUCLEOTIDE SEQUENCE [LARGE SCALE GENOMIC DNA]</scope>
    <source>
        <strain evidence="2 3">PMB02</strain>
    </source>
</reference>
<dbReference type="AlphaFoldDB" id="A0A179SAM0"/>
<organism evidence="2 3">
    <name type="scientific">Methylobacterium platani</name>
    <dbReference type="NCBI Taxonomy" id="427683"/>
    <lineage>
        <taxon>Bacteria</taxon>
        <taxon>Pseudomonadati</taxon>
        <taxon>Pseudomonadota</taxon>
        <taxon>Alphaproteobacteria</taxon>
        <taxon>Hyphomicrobiales</taxon>
        <taxon>Methylobacteriaceae</taxon>
        <taxon>Methylobacterium</taxon>
    </lineage>
</organism>
<dbReference type="InterPro" id="IPR036890">
    <property type="entry name" value="HATPase_C_sf"/>
</dbReference>
<dbReference type="STRING" id="427683.A5481_12305"/>
<feature type="domain" description="Histidine kinase/HSP90-like ATPase" evidence="1">
    <location>
        <begin position="45"/>
        <end position="143"/>
    </location>
</feature>
<evidence type="ECO:0000313" key="2">
    <source>
        <dbReference type="EMBL" id="OAS24869.1"/>
    </source>
</evidence>
<protein>
    <submittedName>
        <fullName evidence="2">Anti-sigma regulatory factor</fullName>
    </submittedName>
</protein>
<dbReference type="Pfam" id="PF02518">
    <property type="entry name" value="HATPase_c"/>
    <property type="match status" value="1"/>
</dbReference>
<gene>
    <name evidence="2" type="ORF">A5481_12305</name>
</gene>
<evidence type="ECO:0000259" key="1">
    <source>
        <dbReference type="SMART" id="SM00387"/>
    </source>
</evidence>
<name>A0A179SAM0_9HYPH</name>
<dbReference type="Gene3D" id="3.30.565.10">
    <property type="entry name" value="Histidine kinase-like ATPase, C-terminal domain"/>
    <property type="match status" value="1"/>
</dbReference>
<accession>A0A179SAM0</accession>
<dbReference type="SUPFAM" id="SSF55874">
    <property type="entry name" value="ATPase domain of HSP90 chaperone/DNA topoisomerase II/histidine kinase"/>
    <property type="match status" value="1"/>
</dbReference>
<dbReference type="InterPro" id="IPR003594">
    <property type="entry name" value="HATPase_dom"/>
</dbReference>
<dbReference type="EMBL" id="LWHQ01000021">
    <property type="protein sequence ID" value="OAS24869.1"/>
    <property type="molecule type" value="Genomic_DNA"/>
</dbReference>
<dbReference type="Proteomes" id="UP000078316">
    <property type="component" value="Unassembled WGS sequence"/>
</dbReference>
<dbReference type="SMART" id="SM00387">
    <property type="entry name" value="HATPase_c"/>
    <property type="match status" value="1"/>
</dbReference>
<evidence type="ECO:0000313" key="3">
    <source>
        <dbReference type="Proteomes" id="UP000078316"/>
    </source>
</evidence>
<comment type="caution">
    <text evidence="2">The sequence shown here is derived from an EMBL/GenBank/DDBJ whole genome shotgun (WGS) entry which is preliminary data.</text>
</comment>
<dbReference type="CDD" id="cd16934">
    <property type="entry name" value="HATPase_RsbT-like"/>
    <property type="match status" value="1"/>
</dbReference>